<sequence>MYVPGHFKVKDEKEVWEFIKEHSFGILVTTENGKPIATHLPFQLVEDEEDYYLSSHMALGNQQWKSFEQNEQVLVIFPGPHSYISSSWYKEVNAPTWNYQSVHVYGSLRVIETDELRNDLSSLLEKYEKHRENGVLWGNTSPKGFENQMKGVVGFKIKIEELQAAYKLSQNRTDEDYKNIIENLKKEGSTDAEQMAKILAKQREV</sequence>
<name>A0AB39HRR7_9BACI</name>
<dbReference type="SUPFAM" id="SSF50475">
    <property type="entry name" value="FMN-binding split barrel"/>
    <property type="match status" value="1"/>
</dbReference>
<dbReference type="PANTHER" id="PTHR35802">
    <property type="entry name" value="PROTEASE SYNTHASE AND SPORULATION PROTEIN PAI 2"/>
    <property type="match status" value="1"/>
</dbReference>
<dbReference type="AlphaFoldDB" id="A0AB39HRR7"/>
<evidence type="ECO:0000313" key="1">
    <source>
        <dbReference type="EMBL" id="XDK33014.1"/>
    </source>
</evidence>
<dbReference type="Pfam" id="PF04299">
    <property type="entry name" value="FMN_bind_2"/>
    <property type="match status" value="1"/>
</dbReference>
<accession>A0AB39HRR7</accession>
<dbReference type="InterPro" id="IPR007396">
    <property type="entry name" value="TR_PAI2-type"/>
</dbReference>
<dbReference type="PANTHER" id="PTHR35802:SF1">
    <property type="entry name" value="PROTEASE SYNTHASE AND SPORULATION PROTEIN PAI 2"/>
    <property type="match status" value="1"/>
</dbReference>
<protein>
    <submittedName>
        <fullName evidence="1">FMN-binding negative transcriptional regulator</fullName>
    </submittedName>
</protein>
<proteinExistence type="predicted"/>
<dbReference type="EMBL" id="CP162599">
    <property type="protein sequence ID" value="XDK33014.1"/>
    <property type="molecule type" value="Genomic_DNA"/>
</dbReference>
<dbReference type="InterPro" id="IPR012349">
    <property type="entry name" value="Split_barrel_FMN-bd"/>
</dbReference>
<dbReference type="RefSeq" id="WP_368653701.1">
    <property type="nucleotide sequence ID" value="NZ_CP162599.1"/>
</dbReference>
<dbReference type="PIRSF" id="PIRSF010372">
    <property type="entry name" value="PaiB"/>
    <property type="match status" value="1"/>
</dbReference>
<dbReference type="Gene3D" id="2.30.110.10">
    <property type="entry name" value="Electron Transport, Fmn-binding Protein, Chain A"/>
    <property type="match status" value="1"/>
</dbReference>
<reference evidence="1" key="1">
    <citation type="submission" date="2024-07" db="EMBL/GenBank/DDBJ databases">
        <title>Halotolerant mesophilic bacterium Ornithinibacillus sp. 4-3, sp. nov., isolated from soil.</title>
        <authorList>
            <person name="Sidarenka A.V."/>
            <person name="Guliayeva D.E."/>
            <person name="Leanovich S.I."/>
            <person name="Hileuskaya K.S."/>
            <person name="Akhremchuk A.E."/>
            <person name="Sikolenko M.A."/>
            <person name="Valentovich L.N."/>
        </authorList>
    </citation>
    <scope>NUCLEOTIDE SEQUENCE</scope>
    <source>
        <strain evidence="1">4-3</strain>
    </source>
</reference>
<gene>
    <name evidence="1" type="ORF">AB4Y30_01140</name>
</gene>
<organism evidence="1">
    <name type="scientific">Ornithinibacillus sp. 4-3</name>
    <dbReference type="NCBI Taxonomy" id="3231488"/>
    <lineage>
        <taxon>Bacteria</taxon>
        <taxon>Bacillati</taxon>
        <taxon>Bacillota</taxon>
        <taxon>Bacilli</taxon>
        <taxon>Bacillales</taxon>
        <taxon>Bacillaceae</taxon>
        <taxon>Ornithinibacillus</taxon>
    </lineage>
</organism>